<dbReference type="InterPro" id="IPR041698">
    <property type="entry name" value="Methyltransf_25"/>
</dbReference>
<name>A0ABQ7K2G5_9FUNG</name>
<evidence type="ECO:0000256" key="6">
    <source>
        <dbReference type="ARBA" id="ARBA00047619"/>
    </source>
</evidence>
<evidence type="ECO:0000256" key="8">
    <source>
        <dbReference type="ARBA" id="ARBA00047841"/>
    </source>
</evidence>
<comment type="pathway">
    <text evidence="2">Lipid metabolism.</text>
</comment>
<dbReference type="Gene3D" id="3.40.50.150">
    <property type="entry name" value="Vaccinia Virus protein VP39"/>
    <property type="match status" value="1"/>
</dbReference>
<evidence type="ECO:0000256" key="5">
    <source>
        <dbReference type="ARBA" id="ARBA00035674"/>
    </source>
</evidence>
<evidence type="ECO:0000313" key="11">
    <source>
        <dbReference type="Proteomes" id="UP001194696"/>
    </source>
</evidence>
<comment type="catalytic activity">
    <reaction evidence="6">
        <text>N,N-dimethylethanolamine phosphate + S-adenosyl-L-methionine = phosphocholine + S-adenosyl-L-homocysteine + H(+)</text>
        <dbReference type="Rhea" id="RHEA:25325"/>
        <dbReference type="ChEBI" id="CHEBI:15378"/>
        <dbReference type="ChEBI" id="CHEBI:57856"/>
        <dbReference type="ChEBI" id="CHEBI:58641"/>
        <dbReference type="ChEBI" id="CHEBI:59789"/>
        <dbReference type="ChEBI" id="CHEBI:295975"/>
        <dbReference type="EC" id="2.1.1.103"/>
    </reaction>
    <physiologicalReaction direction="left-to-right" evidence="6">
        <dbReference type="Rhea" id="RHEA:25326"/>
    </physiologicalReaction>
</comment>
<comment type="catalytic activity">
    <reaction evidence="8">
        <text>N-methylethanolamine phosphate + S-adenosyl-L-methionine = N,N-dimethylethanolamine phosphate + S-adenosyl-L-homocysteine + H(+)</text>
        <dbReference type="Rhea" id="RHEA:25321"/>
        <dbReference type="ChEBI" id="CHEBI:15378"/>
        <dbReference type="ChEBI" id="CHEBI:57781"/>
        <dbReference type="ChEBI" id="CHEBI:57856"/>
        <dbReference type="ChEBI" id="CHEBI:58641"/>
        <dbReference type="ChEBI" id="CHEBI:59789"/>
        <dbReference type="EC" id="2.1.1.103"/>
    </reaction>
    <physiologicalReaction direction="left-to-right" evidence="8">
        <dbReference type="Rhea" id="RHEA:25322"/>
    </physiologicalReaction>
</comment>
<dbReference type="EC" id="2.1.1.103" evidence="5"/>
<dbReference type="EMBL" id="JAAAIM010000311">
    <property type="protein sequence ID" value="KAG0290089.1"/>
    <property type="molecule type" value="Genomic_DNA"/>
</dbReference>
<feature type="domain" description="Methyltransferase" evidence="9">
    <location>
        <begin position="148"/>
        <end position="256"/>
    </location>
</feature>
<dbReference type="Proteomes" id="UP001194696">
    <property type="component" value="Unassembled WGS sequence"/>
</dbReference>
<dbReference type="PANTHER" id="PTHR44307">
    <property type="entry name" value="PHOSPHOETHANOLAMINE METHYLTRANSFERASE"/>
    <property type="match status" value="1"/>
</dbReference>
<dbReference type="InterPro" id="IPR029063">
    <property type="entry name" value="SAM-dependent_MTases_sf"/>
</dbReference>
<keyword evidence="3" id="KW-0489">Methyltransferase</keyword>
<protein>
    <recommendedName>
        <fullName evidence="5">phosphoethanolamine N-methyltransferase</fullName>
        <ecNumber evidence="5">2.1.1.103</ecNumber>
    </recommendedName>
</protein>
<evidence type="ECO:0000256" key="1">
    <source>
        <dbReference type="ARBA" id="ARBA00004969"/>
    </source>
</evidence>
<dbReference type="CDD" id="cd02440">
    <property type="entry name" value="AdoMet_MTases"/>
    <property type="match status" value="1"/>
</dbReference>
<dbReference type="Pfam" id="PF13649">
    <property type="entry name" value="Methyltransf_25"/>
    <property type="match status" value="1"/>
</dbReference>
<evidence type="ECO:0000259" key="9">
    <source>
        <dbReference type="Pfam" id="PF13649"/>
    </source>
</evidence>
<keyword evidence="11" id="KW-1185">Reference proteome</keyword>
<dbReference type="PANTHER" id="PTHR44307:SF2">
    <property type="entry name" value="PHOSPHOETHANOLAMINE METHYLTRANSFERASE ISOFORM X1"/>
    <property type="match status" value="1"/>
</dbReference>
<evidence type="ECO:0000256" key="4">
    <source>
        <dbReference type="ARBA" id="ARBA00022679"/>
    </source>
</evidence>
<evidence type="ECO:0000256" key="7">
    <source>
        <dbReference type="ARBA" id="ARBA00047622"/>
    </source>
</evidence>
<evidence type="ECO:0000313" key="10">
    <source>
        <dbReference type="EMBL" id="KAG0290089.1"/>
    </source>
</evidence>
<organism evidence="10 11">
    <name type="scientific">Linnemannia gamsii</name>
    <dbReference type="NCBI Taxonomy" id="64522"/>
    <lineage>
        <taxon>Eukaryota</taxon>
        <taxon>Fungi</taxon>
        <taxon>Fungi incertae sedis</taxon>
        <taxon>Mucoromycota</taxon>
        <taxon>Mortierellomycotina</taxon>
        <taxon>Mortierellomycetes</taxon>
        <taxon>Mortierellales</taxon>
        <taxon>Mortierellaceae</taxon>
        <taxon>Linnemannia</taxon>
    </lineage>
</organism>
<comment type="catalytic activity">
    <reaction evidence="7">
        <text>phosphoethanolamine + S-adenosyl-L-methionine = N-methylethanolamine phosphate + S-adenosyl-L-homocysteine + H(+)</text>
        <dbReference type="Rhea" id="RHEA:20365"/>
        <dbReference type="ChEBI" id="CHEBI:15378"/>
        <dbReference type="ChEBI" id="CHEBI:57781"/>
        <dbReference type="ChEBI" id="CHEBI:57856"/>
        <dbReference type="ChEBI" id="CHEBI:58190"/>
        <dbReference type="ChEBI" id="CHEBI:59789"/>
        <dbReference type="EC" id="2.1.1.103"/>
    </reaction>
    <physiologicalReaction direction="left-to-right" evidence="7">
        <dbReference type="Rhea" id="RHEA:20366"/>
    </physiologicalReaction>
</comment>
<dbReference type="SUPFAM" id="SSF53335">
    <property type="entry name" value="S-adenosyl-L-methionine-dependent methyltransferases"/>
    <property type="match status" value="1"/>
</dbReference>
<reference evidence="10 11" key="1">
    <citation type="journal article" date="2020" name="Fungal Divers.">
        <title>Resolving the Mortierellaceae phylogeny through synthesis of multi-gene phylogenetics and phylogenomics.</title>
        <authorList>
            <person name="Vandepol N."/>
            <person name="Liber J."/>
            <person name="Desiro A."/>
            <person name="Na H."/>
            <person name="Kennedy M."/>
            <person name="Barry K."/>
            <person name="Grigoriev I.V."/>
            <person name="Miller A.N."/>
            <person name="O'Donnell K."/>
            <person name="Stajich J.E."/>
            <person name="Bonito G."/>
        </authorList>
    </citation>
    <scope>NUCLEOTIDE SEQUENCE [LARGE SCALE GENOMIC DNA]</scope>
    <source>
        <strain evidence="10 11">AD045</strain>
    </source>
</reference>
<keyword evidence="4" id="KW-0808">Transferase</keyword>
<evidence type="ECO:0000256" key="3">
    <source>
        <dbReference type="ARBA" id="ARBA00022603"/>
    </source>
</evidence>
<evidence type="ECO:0000256" key="2">
    <source>
        <dbReference type="ARBA" id="ARBA00005189"/>
    </source>
</evidence>
<sequence length="381" mass="42409">MSNRLAVFAVVVAGLSLYTVYPSDQRSFLTSLSTLLLGFLIGLIVAETPLASPIQELCGLTSRHPDKVGLDIIHASQEHEGKTAKKQLDQRVMYGLQHAFLNLEVTGWWFNMGLWDRERVPTMRFQDACRALVEKVTSHLDITSSSHILDVGFGCGDQDVYMAQLHKPARITGITIEPIQHHAAQDLVKRTPTPGTDIHLYVADASKLPQFLESTPDLFTPSTDRLFSHVVSIDSAYHYNTRAAFLKNAAQVLQPNTGRLALADMILAKPPPTSGLGLSIFKTVFNAMEVPYVNMTMMDQYRQDLEDAGFIDIEIECIEDNVFSGLANHIENQTSRFGGMVGPGVKWTYLALAKGLWWLDRSKWLHFVVVRARNGPRPSSS</sequence>
<proteinExistence type="predicted"/>
<comment type="pathway">
    <text evidence="1">Phospholipid metabolism; phosphatidylcholine biosynthesis.</text>
</comment>
<gene>
    <name evidence="10" type="ORF">BGZ96_006444</name>
</gene>
<comment type="caution">
    <text evidence="10">The sequence shown here is derived from an EMBL/GenBank/DDBJ whole genome shotgun (WGS) entry which is preliminary data.</text>
</comment>
<accession>A0ABQ7K2G5</accession>